<keyword evidence="2" id="KW-1185">Reference proteome</keyword>
<dbReference type="OrthoDB" id="1752032at2759"/>
<gene>
    <name evidence="1" type="ORF">JCGZ_07979</name>
</gene>
<dbReference type="EMBL" id="KK914202">
    <property type="protein sequence ID" value="KDP46962.1"/>
    <property type="molecule type" value="Genomic_DNA"/>
</dbReference>
<organism evidence="1 2">
    <name type="scientific">Jatropha curcas</name>
    <name type="common">Barbados nut</name>
    <dbReference type="NCBI Taxonomy" id="180498"/>
    <lineage>
        <taxon>Eukaryota</taxon>
        <taxon>Viridiplantae</taxon>
        <taxon>Streptophyta</taxon>
        <taxon>Embryophyta</taxon>
        <taxon>Tracheophyta</taxon>
        <taxon>Spermatophyta</taxon>
        <taxon>Magnoliopsida</taxon>
        <taxon>eudicotyledons</taxon>
        <taxon>Gunneridae</taxon>
        <taxon>Pentapetalae</taxon>
        <taxon>rosids</taxon>
        <taxon>fabids</taxon>
        <taxon>Malpighiales</taxon>
        <taxon>Euphorbiaceae</taxon>
        <taxon>Crotonoideae</taxon>
        <taxon>Jatropheae</taxon>
        <taxon>Jatropha</taxon>
    </lineage>
</organism>
<dbReference type="AlphaFoldDB" id="A0A067LEZ2"/>
<protein>
    <submittedName>
        <fullName evidence="1">Uncharacterized protein</fullName>
    </submittedName>
</protein>
<evidence type="ECO:0000313" key="1">
    <source>
        <dbReference type="EMBL" id="KDP46962.1"/>
    </source>
</evidence>
<sequence length="97" mass="10557">MHHTNAGNVAVTTLIGRGRGRGYNGGSSTTTTSKRYAREIMAFVAKRQATPKEIGVYVNETTRMTIYQSSAVVTIDIGFKPPGLKWKGKNIVTAKQL</sequence>
<dbReference type="Proteomes" id="UP000027138">
    <property type="component" value="Unassembled WGS sequence"/>
</dbReference>
<name>A0A067LEZ2_JATCU</name>
<accession>A0A067LEZ2</accession>
<reference evidence="1 2" key="1">
    <citation type="journal article" date="2014" name="PLoS ONE">
        <title>Global Analysis of Gene Expression Profiles in Physic Nut (Jatropha curcas L.) Seedlings Exposed to Salt Stress.</title>
        <authorList>
            <person name="Zhang L."/>
            <person name="Zhang C."/>
            <person name="Wu P."/>
            <person name="Chen Y."/>
            <person name="Li M."/>
            <person name="Jiang H."/>
            <person name="Wu G."/>
        </authorList>
    </citation>
    <scope>NUCLEOTIDE SEQUENCE [LARGE SCALE GENOMIC DNA]</scope>
    <source>
        <strain evidence="2">cv. GZQX0401</strain>
        <tissue evidence="1">Young leaves</tissue>
    </source>
</reference>
<proteinExistence type="predicted"/>
<evidence type="ECO:0000313" key="2">
    <source>
        <dbReference type="Proteomes" id="UP000027138"/>
    </source>
</evidence>